<evidence type="ECO:0000313" key="2">
    <source>
        <dbReference type="Proteomes" id="UP000271889"/>
    </source>
</evidence>
<dbReference type="AlphaFoldDB" id="A0A3P6TEY0"/>
<dbReference type="Proteomes" id="UP000271889">
    <property type="component" value="Unassembled WGS sequence"/>
</dbReference>
<name>A0A3P6TEY0_CYLGO</name>
<reference evidence="1 2" key="1">
    <citation type="submission" date="2018-11" db="EMBL/GenBank/DDBJ databases">
        <authorList>
            <consortium name="Pathogen Informatics"/>
        </authorList>
    </citation>
    <scope>NUCLEOTIDE SEQUENCE [LARGE SCALE GENOMIC DNA]</scope>
</reference>
<sequence>MWLFASTTCGNILSRIDSYTGSVLLSATIVLDIISVTKLKGNQCYSTSAPYVFEEIFRNFAGFIKIFDNYKNDTAIDTRFD</sequence>
<accession>A0A3P6TEY0</accession>
<evidence type="ECO:0000313" key="1">
    <source>
        <dbReference type="EMBL" id="VDK77790.1"/>
    </source>
</evidence>
<keyword evidence="2" id="KW-1185">Reference proteome</keyword>
<organism evidence="1 2">
    <name type="scientific">Cylicostephanus goldi</name>
    <name type="common">Nematode worm</name>
    <dbReference type="NCBI Taxonomy" id="71465"/>
    <lineage>
        <taxon>Eukaryota</taxon>
        <taxon>Metazoa</taxon>
        <taxon>Ecdysozoa</taxon>
        <taxon>Nematoda</taxon>
        <taxon>Chromadorea</taxon>
        <taxon>Rhabditida</taxon>
        <taxon>Rhabditina</taxon>
        <taxon>Rhabditomorpha</taxon>
        <taxon>Strongyloidea</taxon>
        <taxon>Strongylidae</taxon>
        <taxon>Cylicostephanus</taxon>
    </lineage>
</organism>
<proteinExistence type="predicted"/>
<dbReference type="EMBL" id="UYRV01025610">
    <property type="protein sequence ID" value="VDK77790.1"/>
    <property type="molecule type" value="Genomic_DNA"/>
</dbReference>
<gene>
    <name evidence="1" type="ORF">CGOC_LOCUS7387</name>
</gene>
<protein>
    <submittedName>
        <fullName evidence="1">Uncharacterized protein</fullName>
    </submittedName>
</protein>